<dbReference type="WBParaSite" id="MCU_006063-RB">
    <property type="protein sequence ID" value="MCU_006063-RB"/>
    <property type="gene ID" value="MCU_006063"/>
</dbReference>
<dbReference type="AlphaFoldDB" id="A0A5K3FBB5"/>
<evidence type="ECO:0000256" key="1">
    <source>
        <dbReference type="SAM" id="Phobius"/>
    </source>
</evidence>
<keyword evidence="1" id="KW-0472">Membrane</keyword>
<sequence>MRSFNACQNRCQLSQEIVKYNKCCQCNHVLFGALIEFTFVIFRLLFKYSSSSERVLCQTYKCLRTPLYNVKNAFVVIKKCNNFVSSE</sequence>
<feature type="transmembrane region" description="Helical" evidence="1">
    <location>
        <begin position="28"/>
        <end position="46"/>
    </location>
</feature>
<organism evidence="2">
    <name type="scientific">Mesocestoides corti</name>
    <name type="common">Flatworm</name>
    <dbReference type="NCBI Taxonomy" id="53468"/>
    <lineage>
        <taxon>Eukaryota</taxon>
        <taxon>Metazoa</taxon>
        <taxon>Spiralia</taxon>
        <taxon>Lophotrochozoa</taxon>
        <taxon>Platyhelminthes</taxon>
        <taxon>Cestoda</taxon>
        <taxon>Eucestoda</taxon>
        <taxon>Cyclophyllidea</taxon>
        <taxon>Mesocestoididae</taxon>
        <taxon>Mesocestoides</taxon>
    </lineage>
</organism>
<reference evidence="2" key="1">
    <citation type="submission" date="2019-11" db="UniProtKB">
        <authorList>
            <consortium name="WormBaseParasite"/>
        </authorList>
    </citation>
    <scope>IDENTIFICATION</scope>
</reference>
<keyword evidence="1" id="KW-0812">Transmembrane</keyword>
<evidence type="ECO:0000313" key="2">
    <source>
        <dbReference type="WBParaSite" id="MCU_006063-RB"/>
    </source>
</evidence>
<keyword evidence="1" id="KW-1133">Transmembrane helix</keyword>
<protein>
    <submittedName>
        <fullName evidence="2">RNA binding motif single stranded interacting</fullName>
    </submittedName>
</protein>
<proteinExistence type="predicted"/>
<accession>A0A5K3FBB5</accession>
<name>A0A5K3FBB5_MESCO</name>